<keyword evidence="1" id="KW-1133">Transmembrane helix</keyword>
<feature type="domain" description="WLM" evidence="2">
    <location>
        <begin position="128"/>
        <end position="183"/>
    </location>
</feature>
<proteinExistence type="predicted"/>
<name>A0A6C0EK72_9ZZZZ</name>
<accession>A0A6C0EK72</accession>
<reference evidence="3" key="1">
    <citation type="journal article" date="2020" name="Nature">
        <title>Giant virus diversity and host interactions through global metagenomics.</title>
        <authorList>
            <person name="Schulz F."/>
            <person name="Roux S."/>
            <person name="Paez-Espino D."/>
            <person name="Jungbluth S."/>
            <person name="Walsh D.A."/>
            <person name="Denef V.J."/>
            <person name="McMahon K.D."/>
            <person name="Konstantinidis K.T."/>
            <person name="Eloe-Fadrosh E.A."/>
            <person name="Kyrpides N.C."/>
            <person name="Woyke T."/>
        </authorList>
    </citation>
    <scope>NUCLEOTIDE SEQUENCE</scope>
    <source>
        <strain evidence="3">GVMAG-M-3300000115-19</strain>
    </source>
</reference>
<feature type="transmembrane region" description="Helical" evidence="1">
    <location>
        <begin position="6"/>
        <end position="24"/>
    </location>
</feature>
<keyword evidence="1" id="KW-0812">Transmembrane</keyword>
<protein>
    <recommendedName>
        <fullName evidence="2">WLM domain-containing protein</fullName>
    </recommendedName>
</protein>
<dbReference type="InterPro" id="IPR013536">
    <property type="entry name" value="WLM_dom"/>
</dbReference>
<evidence type="ECO:0000256" key="1">
    <source>
        <dbReference type="SAM" id="Phobius"/>
    </source>
</evidence>
<sequence>MEEFASYLFYFVLGIIIFIFFSNYRRNVELITSSVDGEKYLVRKMKDNKKAADHLAFIRKSLNNLVEIIELTNKNNPESLYPEYMKATYNRGVSSKAEFDSTIKRLLHNYNPKSCVFSENTPNSRYTAYSVNKGQELVFCLRLKKEGDKLVPKNTILFVALHEITHIMTKSIGHDQEFWDNFSFMLKIAIDNKIYTSVDFNINPKQYCGIEINSTPYKPI</sequence>
<evidence type="ECO:0000313" key="3">
    <source>
        <dbReference type="EMBL" id="QHT27765.1"/>
    </source>
</evidence>
<evidence type="ECO:0000259" key="2">
    <source>
        <dbReference type="Pfam" id="PF08325"/>
    </source>
</evidence>
<dbReference type="EMBL" id="MN738842">
    <property type="protein sequence ID" value="QHT27765.1"/>
    <property type="molecule type" value="Genomic_DNA"/>
</dbReference>
<dbReference type="AlphaFoldDB" id="A0A6C0EK72"/>
<dbReference type="Pfam" id="PF08325">
    <property type="entry name" value="WLM"/>
    <property type="match status" value="1"/>
</dbReference>
<dbReference type="Gene3D" id="3.30.2010.10">
    <property type="entry name" value="Metalloproteases ('zincins'), catalytic domain"/>
    <property type="match status" value="1"/>
</dbReference>
<keyword evidence="1" id="KW-0472">Membrane</keyword>
<organism evidence="3">
    <name type="scientific">viral metagenome</name>
    <dbReference type="NCBI Taxonomy" id="1070528"/>
    <lineage>
        <taxon>unclassified sequences</taxon>
        <taxon>metagenomes</taxon>
        <taxon>organismal metagenomes</taxon>
    </lineage>
</organism>